<dbReference type="Proteomes" id="UP001165289">
    <property type="component" value="Unassembled WGS sequence"/>
</dbReference>
<reference evidence="1 2" key="1">
    <citation type="journal article" date="2023" name="BMC Biol.">
        <title>The compact genome of the sponge Oopsacas minuta (Hexactinellida) is lacking key metazoan core genes.</title>
        <authorList>
            <person name="Santini S."/>
            <person name="Schenkelaars Q."/>
            <person name="Jourda C."/>
            <person name="Duchesne M."/>
            <person name="Belahbib H."/>
            <person name="Rocher C."/>
            <person name="Selva M."/>
            <person name="Riesgo A."/>
            <person name="Vervoort M."/>
            <person name="Leys S.P."/>
            <person name="Kodjabachian L."/>
            <person name="Le Bivic A."/>
            <person name="Borchiellini C."/>
            <person name="Claverie J.M."/>
            <person name="Renard E."/>
        </authorList>
    </citation>
    <scope>NUCLEOTIDE SEQUENCE [LARGE SCALE GENOMIC DNA]</scope>
    <source>
        <strain evidence="1">SPO-2</strain>
    </source>
</reference>
<sequence length="183" mass="21597">MQKGINSFGQNSNGIKRHNIGDHRVTFNICFPNGDTFEEDFYMKQPLAQQLTKIINEQRRQGSTFMKKKYYYHALHPVDLLIIDEDHKFIPNDRPPGNWPTIVKCIMQERKPLLYVWSFKFCEKDKVSFPDVAHMTEPKFFNKKPDQINQSEPTLLNLPIMRTNSICELSPQKIPIHFENSQR</sequence>
<evidence type="ECO:0000313" key="2">
    <source>
        <dbReference type="Proteomes" id="UP001165289"/>
    </source>
</evidence>
<dbReference type="AlphaFoldDB" id="A0AAV7K3K4"/>
<evidence type="ECO:0000313" key="1">
    <source>
        <dbReference type="EMBL" id="KAI6655174.1"/>
    </source>
</evidence>
<protein>
    <submittedName>
        <fullName evidence="1">Uncharacterized protein</fullName>
    </submittedName>
</protein>
<name>A0AAV7K3K4_9METZ</name>
<gene>
    <name evidence="1" type="ORF">LOD99_2463</name>
</gene>
<dbReference type="EMBL" id="JAKMXF010000210">
    <property type="protein sequence ID" value="KAI6655174.1"/>
    <property type="molecule type" value="Genomic_DNA"/>
</dbReference>
<accession>A0AAV7K3K4</accession>
<comment type="caution">
    <text evidence="1">The sequence shown here is derived from an EMBL/GenBank/DDBJ whole genome shotgun (WGS) entry which is preliminary data.</text>
</comment>
<keyword evidence="2" id="KW-1185">Reference proteome</keyword>
<organism evidence="1 2">
    <name type="scientific">Oopsacas minuta</name>
    <dbReference type="NCBI Taxonomy" id="111878"/>
    <lineage>
        <taxon>Eukaryota</taxon>
        <taxon>Metazoa</taxon>
        <taxon>Porifera</taxon>
        <taxon>Hexactinellida</taxon>
        <taxon>Hexasterophora</taxon>
        <taxon>Lyssacinosida</taxon>
        <taxon>Leucopsacidae</taxon>
        <taxon>Oopsacas</taxon>
    </lineage>
</organism>
<proteinExistence type="predicted"/>